<sequence length="443" mass="48619">MEEKVLIIGAGTFGTSTAYHLAQAYDDPSLVTIIDFEPSPPAKAAAIDINRIIRADYPSTLYCNLANEAIHAWFWSNELGPCFHRVGWLMLNEAGSDLQAQIFATLRGRGTHIMQDVRLEDLASRWDGLLAGTETAGFDSAYFNPDAGWVDAASATARFMETATRKGVRRIVGDVVELLFDSKTGRVEGCRTADGRRFTADKVVLAAGAWTSAMVSPIEDALGVAEQDSIERQAQATAIVSAYYRVSDKEIGRMTNTELPCVVYGQVGEVIPAWKDNGLLKYNNSGTRLVNTVVSKSGRKISVPPAGRDQRDVPEGLKRETQAILTSKLMPGLARGTPEYWRMCWDSSTPSEDLLLCEHPKVKGLYIITGGSFCGYKFLPNVGKYMLNVLSGQSNGSEKDKAWGWKSDAELDAAKKGNKRTVQREFEEFLDGSPSRPKDQARL</sequence>
<evidence type="ECO:0000256" key="2">
    <source>
        <dbReference type="ARBA" id="ARBA00010989"/>
    </source>
</evidence>
<comment type="cofactor">
    <cofactor evidence="1">
        <name>FAD</name>
        <dbReference type="ChEBI" id="CHEBI:57692"/>
    </cofactor>
</comment>
<comment type="caution">
    <text evidence="7">The sequence shown here is derived from an EMBL/GenBank/DDBJ whole genome shotgun (WGS) entry which is preliminary data.</text>
</comment>
<dbReference type="Gene3D" id="3.50.50.60">
    <property type="entry name" value="FAD/NAD(P)-binding domain"/>
    <property type="match status" value="1"/>
</dbReference>
<evidence type="ECO:0000259" key="6">
    <source>
        <dbReference type="Pfam" id="PF01266"/>
    </source>
</evidence>
<dbReference type="Gene3D" id="3.30.9.10">
    <property type="entry name" value="D-Amino Acid Oxidase, subunit A, domain 2"/>
    <property type="match status" value="1"/>
</dbReference>
<keyword evidence="5" id="KW-0560">Oxidoreductase</keyword>
<keyword evidence="3" id="KW-0285">Flavoprotein</keyword>
<dbReference type="InterPro" id="IPR006076">
    <property type="entry name" value="FAD-dep_OxRdtase"/>
</dbReference>
<evidence type="ECO:0000256" key="4">
    <source>
        <dbReference type="ARBA" id="ARBA00022827"/>
    </source>
</evidence>
<keyword evidence="8" id="KW-1185">Reference proteome</keyword>
<protein>
    <recommendedName>
        <fullName evidence="6">FAD dependent oxidoreductase domain-containing protein</fullName>
    </recommendedName>
</protein>
<organism evidence="7 8">
    <name type="scientific">Diaporthe australafricana</name>
    <dbReference type="NCBI Taxonomy" id="127596"/>
    <lineage>
        <taxon>Eukaryota</taxon>
        <taxon>Fungi</taxon>
        <taxon>Dikarya</taxon>
        <taxon>Ascomycota</taxon>
        <taxon>Pezizomycotina</taxon>
        <taxon>Sordariomycetes</taxon>
        <taxon>Sordariomycetidae</taxon>
        <taxon>Diaporthales</taxon>
        <taxon>Diaporthaceae</taxon>
        <taxon>Diaporthe</taxon>
    </lineage>
</organism>
<evidence type="ECO:0000313" key="7">
    <source>
        <dbReference type="EMBL" id="KAL1867679.1"/>
    </source>
</evidence>
<proteinExistence type="inferred from homology"/>
<keyword evidence="4" id="KW-0274">FAD</keyword>
<dbReference type="Pfam" id="PF01266">
    <property type="entry name" value="DAO"/>
    <property type="match status" value="1"/>
</dbReference>
<comment type="similarity">
    <text evidence="2">Belongs to the MSOX/MTOX family.</text>
</comment>
<dbReference type="EMBL" id="JAWRVE010000049">
    <property type="protein sequence ID" value="KAL1867679.1"/>
    <property type="molecule type" value="Genomic_DNA"/>
</dbReference>
<name>A0ABR3WWI3_9PEZI</name>
<accession>A0ABR3WWI3</accession>
<dbReference type="InterPro" id="IPR036188">
    <property type="entry name" value="FAD/NAD-bd_sf"/>
</dbReference>
<dbReference type="PANTHER" id="PTHR10961:SF37">
    <property type="entry name" value="FAD DEPENDENT OXIDOREDUCTASE DOMAIN-CONTAINING PROTEIN"/>
    <property type="match status" value="1"/>
</dbReference>
<gene>
    <name evidence="7" type="ORF">Daus18300_006235</name>
</gene>
<evidence type="ECO:0000256" key="5">
    <source>
        <dbReference type="ARBA" id="ARBA00023002"/>
    </source>
</evidence>
<dbReference type="Proteomes" id="UP001583177">
    <property type="component" value="Unassembled WGS sequence"/>
</dbReference>
<dbReference type="InterPro" id="IPR045170">
    <property type="entry name" value="MTOX"/>
</dbReference>
<feature type="domain" description="FAD dependent oxidoreductase" evidence="6">
    <location>
        <begin position="4"/>
        <end position="386"/>
    </location>
</feature>
<reference evidence="7 8" key="1">
    <citation type="journal article" date="2024" name="IMA Fungus">
        <title>IMA Genome - F19 : A genome assembly and annotation guide to empower mycologists, including annotated draft genome sequences of Ceratocystis pirilliformis, Diaporthe australafricana, Fusarium ophioides, Paecilomyces lecythidis, and Sporothrix stenoceras.</title>
        <authorList>
            <person name="Aylward J."/>
            <person name="Wilson A.M."/>
            <person name="Visagie C.M."/>
            <person name="Spraker J."/>
            <person name="Barnes I."/>
            <person name="Buitendag C."/>
            <person name="Ceriani C."/>
            <person name="Del Mar Angel L."/>
            <person name="du Plessis D."/>
            <person name="Fuchs T."/>
            <person name="Gasser K."/>
            <person name="Kramer D."/>
            <person name="Li W."/>
            <person name="Munsamy K."/>
            <person name="Piso A."/>
            <person name="Price J.L."/>
            <person name="Sonnekus B."/>
            <person name="Thomas C."/>
            <person name="van der Nest A."/>
            <person name="van Dijk A."/>
            <person name="van Heerden A."/>
            <person name="van Vuuren N."/>
            <person name="Yilmaz N."/>
            <person name="Duong T.A."/>
            <person name="van der Merwe N.A."/>
            <person name="Wingfield M.J."/>
            <person name="Wingfield B.D."/>
        </authorList>
    </citation>
    <scope>NUCLEOTIDE SEQUENCE [LARGE SCALE GENOMIC DNA]</scope>
    <source>
        <strain evidence="7 8">CMW 18300</strain>
    </source>
</reference>
<dbReference type="PANTHER" id="PTHR10961">
    <property type="entry name" value="PEROXISOMAL SARCOSINE OXIDASE"/>
    <property type="match status" value="1"/>
</dbReference>
<evidence type="ECO:0000256" key="3">
    <source>
        <dbReference type="ARBA" id="ARBA00022630"/>
    </source>
</evidence>
<evidence type="ECO:0000313" key="8">
    <source>
        <dbReference type="Proteomes" id="UP001583177"/>
    </source>
</evidence>
<dbReference type="SUPFAM" id="SSF51905">
    <property type="entry name" value="FAD/NAD(P)-binding domain"/>
    <property type="match status" value="1"/>
</dbReference>
<evidence type="ECO:0000256" key="1">
    <source>
        <dbReference type="ARBA" id="ARBA00001974"/>
    </source>
</evidence>